<dbReference type="SUPFAM" id="SSF82171">
    <property type="entry name" value="DPP6 N-terminal domain-like"/>
    <property type="match status" value="1"/>
</dbReference>
<accession>A0A6A6P641</accession>
<dbReference type="Gene3D" id="2.120.10.30">
    <property type="entry name" value="TolB, C-terminal domain"/>
    <property type="match status" value="1"/>
</dbReference>
<reference evidence="7" key="1">
    <citation type="journal article" date="2020" name="Stud. Mycol.">
        <title>101 Dothideomycetes genomes: a test case for predicting lifestyles and emergence of pathogens.</title>
        <authorList>
            <person name="Haridas S."/>
            <person name="Albert R."/>
            <person name="Binder M."/>
            <person name="Bloem J."/>
            <person name="Labutti K."/>
            <person name="Salamov A."/>
            <person name="Andreopoulos B."/>
            <person name="Baker S."/>
            <person name="Barry K."/>
            <person name="Bills G."/>
            <person name="Bluhm B."/>
            <person name="Cannon C."/>
            <person name="Castanera R."/>
            <person name="Culley D."/>
            <person name="Daum C."/>
            <person name="Ezra D."/>
            <person name="Gonzalez J."/>
            <person name="Henrissat B."/>
            <person name="Kuo A."/>
            <person name="Liang C."/>
            <person name="Lipzen A."/>
            <person name="Lutzoni F."/>
            <person name="Magnuson J."/>
            <person name="Mondo S."/>
            <person name="Nolan M."/>
            <person name="Ohm R."/>
            <person name="Pangilinan J."/>
            <person name="Park H.-J."/>
            <person name="Ramirez L."/>
            <person name="Alfaro M."/>
            <person name="Sun H."/>
            <person name="Tritt A."/>
            <person name="Yoshinaga Y."/>
            <person name="Zwiers L.-H."/>
            <person name="Turgeon B."/>
            <person name="Goodwin S."/>
            <person name="Spatafora J."/>
            <person name="Crous P."/>
            <person name="Grigoriev I."/>
        </authorList>
    </citation>
    <scope>NUCLEOTIDE SEQUENCE</scope>
    <source>
        <strain evidence="7">ATCC 16933</strain>
    </source>
</reference>
<dbReference type="GO" id="GO:0003729">
    <property type="term" value="F:mRNA binding"/>
    <property type="evidence" value="ECO:0007669"/>
    <property type="project" value="TreeGrafter"/>
</dbReference>
<dbReference type="AlphaFoldDB" id="A0A6A6P641"/>
<proteinExistence type="predicted"/>
<dbReference type="EMBL" id="MU001675">
    <property type="protein sequence ID" value="KAF2459461.1"/>
    <property type="molecule type" value="Genomic_DNA"/>
</dbReference>
<feature type="compositionally biased region" description="Gly residues" evidence="5">
    <location>
        <begin position="656"/>
        <end position="672"/>
    </location>
</feature>
<feature type="compositionally biased region" description="Low complexity" evidence="5">
    <location>
        <begin position="125"/>
        <end position="135"/>
    </location>
</feature>
<dbReference type="InterPro" id="IPR013979">
    <property type="entry name" value="TIF_beta_prop-like"/>
</dbReference>
<gene>
    <name evidence="7" type="ORF">BDY21DRAFT_370197</name>
</gene>
<organism evidence="7 8">
    <name type="scientific">Lineolata rhizophorae</name>
    <dbReference type="NCBI Taxonomy" id="578093"/>
    <lineage>
        <taxon>Eukaryota</taxon>
        <taxon>Fungi</taxon>
        <taxon>Dikarya</taxon>
        <taxon>Ascomycota</taxon>
        <taxon>Pezizomycotina</taxon>
        <taxon>Dothideomycetes</taxon>
        <taxon>Dothideomycetes incertae sedis</taxon>
        <taxon>Lineolatales</taxon>
        <taxon>Lineolataceae</taxon>
        <taxon>Lineolata</taxon>
    </lineage>
</organism>
<feature type="region of interest" description="Disordered" evidence="5">
    <location>
        <begin position="125"/>
        <end position="146"/>
    </location>
</feature>
<keyword evidence="4" id="KW-0648">Protein biosynthesis</keyword>
<keyword evidence="8" id="KW-1185">Reference proteome</keyword>
<dbReference type="GO" id="GO:0022627">
    <property type="term" value="C:cytosolic small ribosomal subunit"/>
    <property type="evidence" value="ECO:0007669"/>
    <property type="project" value="TreeGrafter"/>
</dbReference>
<dbReference type="InterPro" id="IPR011387">
    <property type="entry name" value="TIF2A"/>
</dbReference>
<dbReference type="InterPro" id="IPR011042">
    <property type="entry name" value="6-blade_b-propeller_TolB-like"/>
</dbReference>
<evidence type="ECO:0000256" key="5">
    <source>
        <dbReference type="SAM" id="MobiDB-lite"/>
    </source>
</evidence>
<protein>
    <submittedName>
        <fullName evidence="7">Eukaryotic translation initiation factor eIF2A-domain-containing protein</fullName>
    </submittedName>
</protein>
<sequence length="792" mass="82600">MAANAAAAAAAQPVQLGYRTLAGIGLLDASPVYQRPANFEGPTGNFRCCSFSRNGQYFAYASPERVHIAETAPVAQGRVRFIIPAANVYELDFSPSGSYAMLWQRPSKDENGDSVPNLTIWKLKQPGQEQQEQPPGGDGDGPTELDHSARVAGFVQKSQNGWVPQFDADETSFVRLVNGAVRIFDMASPQSSNKKLNADDVTDFLVEPHGGSIATFTPAIKGRPAVAMLFIRDKFDPAMKRTFFKGDKVQFKWAPKGNSLIVLAQTDVDKSNMNYYGEMNLYLLSPDTSVQIQLDKQGPIHDVSWSPSGREFAVVYGYIPAKTTIFNRNGTATHDFALGPKNTALFSPDGRFLLLAGFGNLQGGTDMYDLHKDFAKIASFTAENATLCEWAPDSTHVLTATTSPRLRVDNGVRIYHVLGMLVYKEDMTELYWAGWNPGLGKEATGPQPATGTIPGPVPHASATAYLSSVKTPSKPVGAYRPPGARGLAASLSYKREDEGGAAFVSNGNGNGGNGGAAGGGGGGGGAGAAFGKPRRREVPGAESADADSLAAPGGGVFLPPEEGLSKTALKNKKKREAKKAKEMAGGGGEGEKGAAVMDGGGEGGGGGSGHAAAGAGPAGERKVNGTGGLRPPKGPRGWSPSPERRGGQMGHRRGRSQGGDARGGYGGSSGGGRGRERKDTNSAVSQPTPAAPAATPPPAAPQLPPVAAAAAAAAPPAATASSSAEAQAQADAAAGLGPTDKKLRSLHKKMRAIEELKMRQARGEKLEDTQVKKIATEEEIRKQLAEMGVQDA</sequence>
<feature type="compositionally biased region" description="Basic residues" evidence="5">
    <location>
        <begin position="569"/>
        <end position="578"/>
    </location>
</feature>
<keyword evidence="2" id="KW-0853">WD repeat</keyword>
<dbReference type="GO" id="GO:0003743">
    <property type="term" value="F:translation initiation factor activity"/>
    <property type="evidence" value="ECO:0007669"/>
    <property type="project" value="UniProtKB-KW"/>
</dbReference>
<dbReference type="PANTHER" id="PTHR13227">
    <property type="entry name" value="EUKARYOTIC TRANSLATION INITIATION FACTOR 2A"/>
    <property type="match status" value="1"/>
</dbReference>
<dbReference type="GO" id="GO:0000049">
    <property type="term" value="F:tRNA binding"/>
    <property type="evidence" value="ECO:0007669"/>
    <property type="project" value="TreeGrafter"/>
</dbReference>
<name>A0A6A6P641_9PEZI</name>
<feature type="compositionally biased region" description="Gly residues" evidence="5">
    <location>
        <begin position="598"/>
        <end position="609"/>
    </location>
</feature>
<evidence type="ECO:0000256" key="2">
    <source>
        <dbReference type="ARBA" id="ARBA00022574"/>
    </source>
</evidence>
<dbReference type="GO" id="GO:0043022">
    <property type="term" value="F:ribosome binding"/>
    <property type="evidence" value="ECO:0007669"/>
    <property type="project" value="TreeGrafter"/>
</dbReference>
<evidence type="ECO:0000256" key="4">
    <source>
        <dbReference type="ARBA" id="ARBA00022917"/>
    </source>
</evidence>
<feature type="compositionally biased region" description="Low complexity" evidence="5">
    <location>
        <begin position="683"/>
        <end position="693"/>
    </location>
</feature>
<feature type="compositionally biased region" description="Pro residues" evidence="5">
    <location>
        <begin position="694"/>
        <end position="704"/>
    </location>
</feature>
<dbReference type="Proteomes" id="UP000799766">
    <property type="component" value="Unassembled WGS sequence"/>
</dbReference>
<dbReference type="PIRSF" id="PIRSF017222">
    <property type="entry name" value="eIF2A"/>
    <property type="match status" value="1"/>
</dbReference>
<keyword evidence="3" id="KW-0677">Repeat</keyword>
<feature type="domain" description="Translation initiation factor beta propellor-like" evidence="6">
    <location>
        <begin position="241"/>
        <end position="431"/>
    </location>
</feature>
<evidence type="ECO:0000256" key="3">
    <source>
        <dbReference type="ARBA" id="ARBA00022737"/>
    </source>
</evidence>
<dbReference type="OrthoDB" id="2194683at2759"/>
<evidence type="ECO:0000256" key="1">
    <source>
        <dbReference type="ARBA" id="ARBA00022540"/>
    </source>
</evidence>
<feature type="compositionally biased region" description="Gly residues" evidence="5">
    <location>
        <begin position="514"/>
        <end position="528"/>
    </location>
</feature>
<evidence type="ECO:0000259" key="6">
    <source>
        <dbReference type="Pfam" id="PF08662"/>
    </source>
</evidence>
<evidence type="ECO:0000313" key="8">
    <source>
        <dbReference type="Proteomes" id="UP000799766"/>
    </source>
</evidence>
<dbReference type="Pfam" id="PF08662">
    <property type="entry name" value="eIF2A"/>
    <property type="match status" value="1"/>
</dbReference>
<feature type="region of interest" description="Disordered" evidence="5">
    <location>
        <begin position="514"/>
        <end position="747"/>
    </location>
</feature>
<dbReference type="PANTHER" id="PTHR13227:SF0">
    <property type="entry name" value="EUKARYOTIC TRANSLATION INITIATION FACTOR 2A"/>
    <property type="match status" value="1"/>
</dbReference>
<feature type="compositionally biased region" description="Low complexity" evidence="5">
    <location>
        <begin position="705"/>
        <end position="734"/>
    </location>
</feature>
<evidence type="ECO:0000313" key="7">
    <source>
        <dbReference type="EMBL" id="KAF2459461.1"/>
    </source>
</evidence>
<keyword evidence="1 7" id="KW-0396">Initiation factor</keyword>